<organism evidence="1 2">
    <name type="scientific">Clostridium cibarium</name>
    <dbReference type="NCBI Taxonomy" id="2762247"/>
    <lineage>
        <taxon>Bacteria</taxon>
        <taxon>Bacillati</taxon>
        <taxon>Bacillota</taxon>
        <taxon>Clostridia</taxon>
        <taxon>Eubacteriales</taxon>
        <taxon>Clostridiaceae</taxon>
        <taxon>Clostridium</taxon>
    </lineage>
</organism>
<keyword evidence="2" id="KW-1185">Reference proteome</keyword>
<dbReference type="RefSeq" id="WP_185966864.1">
    <property type="nucleotide sequence ID" value="NZ_JACSRA010000011.1"/>
</dbReference>
<comment type="caution">
    <text evidence="1">The sequence shown here is derived from an EMBL/GenBank/DDBJ whole genome shotgun (WGS) entry which is preliminary data.</text>
</comment>
<gene>
    <name evidence="1" type="ORF">H9661_08845</name>
</gene>
<accession>A0ABR8PTH1</accession>
<evidence type="ECO:0000313" key="2">
    <source>
        <dbReference type="Proteomes" id="UP000627781"/>
    </source>
</evidence>
<reference evidence="1 2" key="1">
    <citation type="submission" date="2020-08" db="EMBL/GenBank/DDBJ databases">
        <title>A Genomic Blueprint of the Chicken Gut Microbiome.</title>
        <authorList>
            <person name="Gilroy R."/>
            <person name="Ravi A."/>
            <person name="Getino M."/>
            <person name="Pursley I."/>
            <person name="Horton D.L."/>
            <person name="Alikhan N.-F."/>
            <person name="Baker D."/>
            <person name="Gharbi K."/>
            <person name="Hall N."/>
            <person name="Watson M."/>
            <person name="Adriaenssens E.M."/>
            <person name="Foster-Nyarko E."/>
            <person name="Jarju S."/>
            <person name="Secka A."/>
            <person name="Antonio M."/>
            <person name="Oren A."/>
            <person name="Chaudhuri R."/>
            <person name="La Ragione R.M."/>
            <person name="Hildebrand F."/>
            <person name="Pallen M.J."/>
        </authorList>
    </citation>
    <scope>NUCLEOTIDE SEQUENCE [LARGE SCALE GENOMIC DNA]</scope>
    <source>
        <strain evidence="1 2">Sa3CVN1</strain>
    </source>
</reference>
<proteinExistence type="predicted"/>
<dbReference type="Proteomes" id="UP000627781">
    <property type="component" value="Unassembled WGS sequence"/>
</dbReference>
<protein>
    <submittedName>
        <fullName evidence="1">Uncharacterized protein</fullName>
    </submittedName>
</protein>
<sequence length="50" mass="5675">MVMVLGLILITAGLGIISLIGIHRGVNKSKNQIYLATKHREMKERRMKNK</sequence>
<dbReference type="EMBL" id="JACSRA010000011">
    <property type="protein sequence ID" value="MBD7911462.1"/>
    <property type="molecule type" value="Genomic_DNA"/>
</dbReference>
<name>A0ABR8PTH1_9CLOT</name>
<evidence type="ECO:0000313" key="1">
    <source>
        <dbReference type="EMBL" id="MBD7911462.1"/>
    </source>
</evidence>